<name>A0A0F3GWD1_9BACT</name>
<feature type="compositionally biased region" description="Basic and acidic residues" evidence="1">
    <location>
        <begin position="203"/>
        <end position="212"/>
    </location>
</feature>
<evidence type="ECO:0000313" key="3">
    <source>
        <dbReference type="Proteomes" id="UP000033423"/>
    </source>
</evidence>
<comment type="caution">
    <text evidence="2">The sequence shown here is derived from an EMBL/GenBank/DDBJ whole genome shotgun (WGS) entry which is preliminary data.</text>
</comment>
<feature type="region of interest" description="Disordered" evidence="1">
    <location>
        <begin position="346"/>
        <end position="367"/>
    </location>
</feature>
<proteinExistence type="predicted"/>
<dbReference type="GO" id="GO:0006310">
    <property type="term" value="P:DNA recombination"/>
    <property type="evidence" value="ECO:0007669"/>
    <property type="project" value="InterPro"/>
</dbReference>
<evidence type="ECO:0000313" key="2">
    <source>
        <dbReference type="EMBL" id="KJU86167.1"/>
    </source>
</evidence>
<dbReference type="Proteomes" id="UP000033423">
    <property type="component" value="Unassembled WGS sequence"/>
</dbReference>
<organism evidence="2 3">
    <name type="scientific">Candidatus Magnetobacterium bavaricum</name>
    <dbReference type="NCBI Taxonomy" id="29290"/>
    <lineage>
        <taxon>Bacteria</taxon>
        <taxon>Pseudomonadati</taxon>
        <taxon>Nitrospirota</taxon>
        <taxon>Thermodesulfovibrionia</taxon>
        <taxon>Thermodesulfovibrionales</taxon>
        <taxon>Candidatus Magnetobacteriaceae</taxon>
        <taxon>Candidatus Magnetobacterium</taxon>
    </lineage>
</organism>
<gene>
    <name evidence="2" type="ORF">MBAV_001638</name>
</gene>
<dbReference type="NCBIfam" id="TIGR01913">
    <property type="entry name" value="bet_lambda"/>
    <property type="match status" value="1"/>
</dbReference>
<dbReference type="AlphaFoldDB" id="A0A0F3GWD1"/>
<sequence>MINITPIDVRKYICPKATDGEIRMFLALCKAQGLNPYVKDVHLIKYSDNAPAQIVTAKQAFMKRLELHPQFDGLQSGIIVQDTTGKVIEREGTFKLDDEKLVGGWAIVYRKDRKIPIKAPVSLRDFDRTASTSEKKNNWNTMPAVMIEKVAIVTAARKACPLELGGLYIADEMPTKSEVLACAETDEIDGEIEPNHNGGQIAHEPETEEKKHGNGGNGHGKPKLSPAKQALLGAITAKVGQDRAKQKDMFVELTGKDSFGKLTDAEAEKATLTLQGSATEEALITKEELIALLSAICESKDPEEINHAMKMLMLEEGKYKDATIANLGTSEVQEVYKIAIQAKQEAERQQTAQGNSGGYVSPDTRAA</sequence>
<accession>A0A0F3GWD1</accession>
<reference evidence="2 3" key="1">
    <citation type="submission" date="2015-02" db="EMBL/GenBank/DDBJ databases">
        <title>Single-cell genomics of uncultivated deep-branching MTB reveals a conserved set of magnetosome genes.</title>
        <authorList>
            <person name="Kolinko S."/>
            <person name="Richter M."/>
            <person name="Glockner F.O."/>
            <person name="Brachmann A."/>
            <person name="Schuler D."/>
        </authorList>
    </citation>
    <scope>NUCLEOTIDE SEQUENCE [LARGE SCALE GENOMIC DNA]</scope>
    <source>
        <strain evidence="2">TM-1</strain>
    </source>
</reference>
<feature type="region of interest" description="Disordered" evidence="1">
    <location>
        <begin position="190"/>
        <end position="225"/>
    </location>
</feature>
<dbReference type="InterPro" id="IPR010183">
    <property type="entry name" value="Phage_lambda_Bet"/>
</dbReference>
<dbReference type="InterPro" id="IPR018330">
    <property type="entry name" value="RecT_fam"/>
</dbReference>
<dbReference type="GO" id="GO:0003677">
    <property type="term" value="F:DNA binding"/>
    <property type="evidence" value="ECO:0007669"/>
    <property type="project" value="InterPro"/>
</dbReference>
<keyword evidence="3" id="KW-1185">Reference proteome</keyword>
<evidence type="ECO:0000256" key="1">
    <source>
        <dbReference type="SAM" id="MobiDB-lite"/>
    </source>
</evidence>
<dbReference type="EMBL" id="LACI01000714">
    <property type="protein sequence ID" value="KJU86167.1"/>
    <property type="molecule type" value="Genomic_DNA"/>
</dbReference>
<dbReference type="Pfam" id="PF03837">
    <property type="entry name" value="RecT"/>
    <property type="match status" value="1"/>
</dbReference>
<protein>
    <submittedName>
        <fullName evidence="2">DNA single-strand annealing protein RecT-like protein</fullName>
    </submittedName>
</protein>